<proteinExistence type="predicted"/>
<evidence type="ECO:0000313" key="2">
    <source>
        <dbReference type="Proteomes" id="UP000095200"/>
    </source>
</evidence>
<accession>A0A194AFN2</accession>
<evidence type="ECO:0000313" key="1">
    <source>
        <dbReference type="EMBL" id="GAU08138.1"/>
    </source>
</evidence>
<dbReference type="OrthoDB" id="9772707at2"/>
<gene>
    <name evidence="1" type="ORF">DPF_0841</name>
</gene>
<name>A0A194AFN2_9BACT</name>
<dbReference type="InterPro" id="IPR005564">
    <property type="entry name" value="Major_capsid_GpE"/>
</dbReference>
<dbReference type="Pfam" id="PF03864">
    <property type="entry name" value="Phage_cap_E"/>
    <property type="match status" value="1"/>
</dbReference>
<comment type="caution">
    <text evidence="1">The sequence shown here is derived from an EMBL/GenBank/DDBJ whole genome shotgun (WGS) entry which is preliminary data.</text>
</comment>
<evidence type="ECO:0008006" key="3">
    <source>
        <dbReference type="Google" id="ProtNLM"/>
    </source>
</evidence>
<dbReference type="STRING" id="1592317.DPF_0841"/>
<sequence>MLNLTSLFSRDAIIQNLKSLPPIHTTIIDEIFADRPNLGSPVVGSDMVSAVVRELPVVLRGAPSVPATTESGAVTFYEPLPIRPNKMVTGADLNNLKVLGRGGQQAWSREKTDYLRKACRKTAEAMGAMALTGKIQWPVALESGSFETWEVDFGSPLSYIPSTKISATGAKLKDVFTILSDMAELIEEEGFGGSFVTYAGKTAYSHLVGIAENTTTTAKVKVSISENVINVGGYEVKRMAEKYRNPSNGNMTAKVGDHQFVMVAKDGGHKMPYCAIDDLDGKLQAMPFFIKPIPMKDPSGVKLVAESKPFPIVNTSAICTATVSEA</sequence>
<dbReference type="EMBL" id="BDFE01000009">
    <property type="protein sequence ID" value="GAU08138.1"/>
    <property type="molecule type" value="Genomic_DNA"/>
</dbReference>
<organism evidence="1 2">
    <name type="scientific">Desulfoplanes formicivorans</name>
    <dbReference type="NCBI Taxonomy" id="1592317"/>
    <lineage>
        <taxon>Bacteria</taxon>
        <taxon>Pseudomonadati</taxon>
        <taxon>Thermodesulfobacteriota</taxon>
        <taxon>Desulfovibrionia</taxon>
        <taxon>Desulfovibrionales</taxon>
        <taxon>Desulfoplanaceae</taxon>
        <taxon>Desulfoplanes</taxon>
    </lineage>
</organism>
<dbReference type="AlphaFoldDB" id="A0A194AFN2"/>
<keyword evidence="2" id="KW-1185">Reference proteome</keyword>
<dbReference type="RefSeq" id="WP_069857631.1">
    <property type="nucleotide sequence ID" value="NZ_BDFE01000009.1"/>
</dbReference>
<dbReference type="Proteomes" id="UP000095200">
    <property type="component" value="Unassembled WGS sequence"/>
</dbReference>
<protein>
    <recommendedName>
        <fullName evidence="3">Major capsid protein E</fullName>
    </recommendedName>
</protein>
<reference evidence="2" key="1">
    <citation type="submission" date="2016-06" db="EMBL/GenBank/DDBJ databases">
        <title>Draft genome sequence of Desulfoplanes formicivorans strain Pf12B.</title>
        <authorList>
            <person name="Watanabe M."/>
            <person name="Kojima H."/>
            <person name="Fukui M."/>
        </authorList>
    </citation>
    <scope>NUCLEOTIDE SEQUENCE [LARGE SCALE GENOMIC DNA]</scope>
    <source>
        <strain evidence="2">Pf12B</strain>
    </source>
</reference>